<dbReference type="OrthoDB" id="10370749at2759"/>
<gene>
    <name evidence="2" type="ORF">F8M41_016174</name>
</gene>
<evidence type="ECO:0000259" key="1">
    <source>
        <dbReference type="PROSITE" id="PS50188"/>
    </source>
</evidence>
<evidence type="ECO:0000313" key="3">
    <source>
        <dbReference type="Proteomes" id="UP000439903"/>
    </source>
</evidence>
<dbReference type="SUPFAM" id="SSF48452">
    <property type="entry name" value="TPR-like"/>
    <property type="match status" value="1"/>
</dbReference>
<evidence type="ECO:0000313" key="2">
    <source>
        <dbReference type="EMBL" id="KAF0341935.1"/>
    </source>
</evidence>
<dbReference type="EMBL" id="WTPW01003469">
    <property type="protein sequence ID" value="KAF0341935.1"/>
    <property type="molecule type" value="Genomic_DNA"/>
</dbReference>
<feature type="domain" description="B30.2/SPRY" evidence="1">
    <location>
        <begin position="4"/>
        <end position="194"/>
    </location>
</feature>
<dbReference type="AlphaFoldDB" id="A0A8H3WVV2"/>
<dbReference type="InterPro" id="IPR001870">
    <property type="entry name" value="B30.2/SPRY"/>
</dbReference>
<reference evidence="2 3" key="1">
    <citation type="journal article" date="2019" name="Environ. Microbiol.">
        <title>At the nexus of three kingdoms: the genome of the mycorrhizal fungus Gigaspora margarita provides insights into plant, endobacterial and fungal interactions.</title>
        <authorList>
            <person name="Venice F."/>
            <person name="Ghignone S."/>
            <person name="Salvioli di Fossalunga A."/>
            <person name="Amselem J."/>
            <person name="Novero M."/>
            <person name="Xianan X."/>
            <person name="Sedzielewska Toro K."/>
            <person name="Morin E."/>
            <person name="Lipzen A."/>
            <person name="Grigoriev I.V."/>
            <person name="Henrissat B."/>
            <person name="Martin F.M."/>
            <person name="Bonfante P."/>
        </authorList>
    </citation>
    <scope>NUCLEOTIDE SEQUENCE [LARGE SCALE GENOMIC DNA]</scope>
    <source>
        <strain evidence="2 3">BEG34</strain>
    </source>
</reference>
<dbReference type="SUPFAM" id="SSF49899">
    <property type="entry name" value="Concanavalin A-like lectins/glucanases"/>
    <property type="match status" value="1"/>
</dbReference>
<comment type="caution">
    <text evidence="2">The sequence shown here is derived from an EMBL/GenBank/DDBJ whole genome shotgun (WGS) entry which is preliminary data.</text>
</comment>
<sequence>MYRNSKGYFHMFIDLQVNKYRMDLPTAWDFNDKSTLLIVDANGLSVNYVGCAENIEDENIEDVVIRANIPIPSECKLFYFEIDIVDMEKGIIAIGFCTNSAKLSMMPGCEADSWGYHSDDGDFFNCSFMNEPYGPGFKAKDTIGCYLNFINKTAFYTKNGVNLGIALRDLKDNLFPCIGLRGGFIETNFGHKKFKYAGLAMTNDDIGDELIKDKWVNQYKNILVDNLEVLANSLEIKPDDTLALRYRAETHLMLKKYDELYDDINNLLKVDENNEWALETRNVIEYRSV</sequence>
<organism evidence="2 3">
    <name type="scientific">Gigaspora margarita</name>
    <dbReference type="NCBI Taxonomy" id="4874"/>
    <lineage>
        <taxon>Eukaryota</taxon>
        <taxon>Fungi</taxon>
        <taxon>Fungi incertae sedis</taxon>
        <taxon>Mucoromycota</taxon>
        <taxon>Glomeromycotina</taxon>
        <taxon>Glomeromycetes</taxon>
        <taxon>Diversisporales</taxon>
        <taxon>Gigasporaceae</taxon>
        <taxon>Gigaspora</taxon>
    </lineage>
</organism>
<dbReference type="InterPro" id="IPR050618">
    <property type="entry name" value="Ubq-SigPath_Reg"/>
</dbReference>
<dbReference type="InterPro" id="IPR043136">
    <property type="entry name" value="B30.2/SPRY_sf"/>
</dbReference>
<proteinExistence type="predicted"/>
<keyword evidence="3" id="KW-1185">Reference proteome</keyword>
<name>A0A8H3WVV2_GIGMA</name>
<protein>
    <submittedName>
        <fullName evidence="2">SPRY-domain-containing protein</fullName>
    </submittedName>
</protein>
<dbReference type="InterPro" id="IPR011990">
    <property type="entry name" value="TPR-like_helical_dom_sf"/>
</dbReference>
<dbReference type="InterPro" id="IPR013320">
    <property type="entry name" value="ConA-like_dom_sf"/>
</dbReference>
<dbReference type="Gene3D" id="2.60.120.920">
    <property type="match status" value="1"/>
</dbReference>
<dbReference type="Pfam" id="PF00622">
    <property type="entry name" value="SPRY"/>
    <property type="match status" value="1"/>
</dbReference>
<dbReference type="SMART" id="SM00449">
    <property type="entry name" value="SPRY"/>
    <property type="match status" value="1"/>
</dbReference>
<dbReference type="Proteomes" id="UP000439903">
    <property type="component" value="Unassembled WGS sequence"/>
</dbReference>
<dbReference type="Gene3D" id="1.25.40.10">
    <property type="entry name" value="Tetratricopeptide repeat domain"/>
    <property type="match status" value="1"/>
</dbReference>
<accession>A0A8H3WVV2</accession>
<dbReference type="InterPro" id="IPR003877">
    <property type="entry name" value="SPRY_dom"/>
</dbReference>
<dbReference type="PANTHER" id="PTHR12864">
    <property type="entry name" value="RAN BINDING PROTEIN 9-RELATED"/>
    <property type="match status" value="1"/>
</dbReference>
<dbReference type="PROSITE" id="PS50188">
    <property type="entry name" value="B302_SPRY"/>
    <property type="match status" value="1"/>
</dbReference>